<dbReference type="PIRSF" id="PIRSF010386">
    <property type="entry name" value="RocB"/>
    <property type="match status" value="1"/>
</dbReference>
<dbReference type="InterPro" id="IPR050072">
    <property type="entry name" value="Peptidase_M20A"/>
</dbReference>
<dbReference type="RefSeq" id="WP_119114439.1">
    <property type="nucleotide sequence ID" value="NZ_CBCSEO010000012.1"/>
</dbReference>
<dbReference type="InterPro" id="IPR002933">
    <property type="entry name" value="Peptidase_M20"/>
</dbReference>
<evidence type="ECO:0000313" key="2">
    <source>
        <dbReference type="Proteomes" id="UP000265816"/>
    </source>
</evidence>
<dbReference type="AlphaFoldDB" id="A0A398AY88"/>
<organism evidence="1 2">
    <name type="scientific">Mesobacillus zeae</name>
    <dbReference type="NCBI Taxonomy" id="1917180"/>
    <lineage>
        <taxon>Bacteria</taxon>
        <taxon>Bacillati</taxon>
        <taxon>Bacillota</taxon>
        <taxon>Bacilli</taxon>
        <taxon>Bacillales</taxon>
        <taxon>Bacillaceae</taxon>
        <taxon>Mesobacillus</taxon>
    </lineage>
</organism>
<keyword evidence="2" id="KW-1185">Reference proteome</keyword>
<dbReference type="GO" id="GO:0016787">
    <property type="term" value="F:hydrolase activity"/>
    <property type="evidence" value="ECO:0007669"/>
    <property type="project" value="UniProtKB-KW"/>
</dbReference>
<dbReference type="Gene3D" id="3.40.630.10">
    <property type="entry name" value="Zn peptidases"/>
    <property type="match status" value="1"/>
</dbReference>
<dbReference type="Pfam" id="PF01546">
    <property type="entry name" value="Peptidase_M20"/>
    <property type="match status" value="1"/>
</dbReference>
<keyword evidence="1" id="KW-0378">Hydrolase</keyword>
<accession>A0A398AY88</accession>
<dbReference type="OrthoDB" id="9815360at2"/>
<evidence type="ECO:0000313" key="1">
    <source>
        <dbReference type="EMBL" id="RID82501.1"/>
    </source>
</evidence>
<dbReference type="InterPro" id="IPR012166">
    <property type="entry name" value="Uncharacterised_RocB"/>
</dbReference>
<protein>
    <submittedName>
        <fullName evidence="1">M20/M25/M40 family metallo-hydrolase</fullName>
    </submittedName>
</protein>
<dbReference type="Proteomes" id="UP000265816">
    <property type="component" value="Unassembled WGS sequence"/>
</dbReference>
<dbReference type="PANTHER" id="PTHR43808:SF27">
    <property type="entry name" value="PROTEIN ROCB"/>
    <property type="match status" value="1"/>
</dbReference>
<dbReference type="PANTHER" id="PTHR43808">
    <property type="entry name" value="ACETYLORNITHINE DEACETYLASE"/>
    <property type="match status" value="1"/>
</dbReference>
<dbReference type="EMBL" id="QWVT01000037">
    <property type="protein sequence ID" value="RID82501.1"/>
    <property type="molecule type" value="Genomic_DNA"/>
</dbReference>
<dbReference type="SUPFAM" id="SSF53187">
    <property type="entry name" value="Zn-dependent exopeptidases"/>
    <property type="match status" value="1"/>
</dbReference>
<reference evidence="1 2" key="1">
    <citation type="submission" date="2018-08" db="EMBL/GenBank/DDBJ databases">
        <title>Bacillus jemisoniae sp. nov., Bacillus chryseoplanitiae sp. nov., Bacillus resnikiae sp. nov., and Bacillus frankliniae sp. nov., isolated from Viking spacecraft and associated surfaces.</title>
        <authorList>
            <person name="Seuylemezian A."/>
            <person name="Vaishampayan P."/>
        </authorList>
    </citation>
    <scope>NUCLEOTIDE SEQUENCE [LARGE SCALE GENOMIC DNA]</scope>
    <source>
        <strain evidence="1 2">JJ-247</strain>
    </source>
</reference>
<sequence length="544" mass="61000">MQRILNNTPESIYQTLLSFCRVKSVTDSEAEKEAPKFLYEELKKLPYYQNNPEDVFIQPIQGDRLGRSNLCAWVKAKKDTKKTVILMGHFDVVDTDVCGHLREEAFDPEKYTKLIKNEVISKEARQDLESGDWLFGRGTADMKSGLIVQAAVLSEFSNSTEELDVNLLYLAVADEENNACGIHEAVLYLDELKKDGYEFLCCIDSEPSITQENKDHGWIHLGTIGMYTPFTFILGRETHVGEYFEGLPASTIAFKLGDRLEGSSLFADQFKDVTYPPLTCLKVNDLKPTYSVTVIERIGMYYNCLFVTKTPDEVLGSIKEAAHTALAGALAAYDENRSKQRTHTAKKEFNPRVIEYSELATMAEKETGKQFSKISSDFLTSLPAELELQDRGMRLVSHLADITGLKGPAVVVGFLPPYCPSGFNERKSAAEIKIVQCAARVVTLAKEQYNMPLSIGEIYEGISDLSEFGFKGTEKDIEILTKNFAGWGTDFDYPFQQSQSLNIPIINIGPIGKDAHKNTERLYLPYALEVLPELLKEMIRGLGE</sequence>
<name>A0A398AY88_9BACI</name>
<gene>
    <name evidence="1" type="ORF">D1970_19040</name>
</gene>
<proteinExistence type="predicted"/>
<comment type="caution">
    <text evidence="1">The sequence shown here is derived from an EMBL/GenBank/DDBJ whole genome shotgun (WGS) entry which is preliminary data.</text>
</comment>